<accession>A0ABN8MTP7</accession>
<dbReference type="PANTHER" id="PTHR47143:SF3">
    <property type="entry name" value="PWWP DOMAIN-CONTAINING PROTEIN"/>
    <property type="match status" value="1"/>
</dbReference>
<feature type="region of interest" description="Disordered" evidence="12">
    <location>
        <begin position="147"/>
        <end position="169"/>
    </location>
</feature>
<keyword evidence="6 13" id="KW-1133">Transmembrane helix</keyword>
<dbReference type="Proteomes" id="UP001159427">
    <property type="component" value="Unassembled WGS sequence"/>
</dbReference>
<dbReference type="InterPro" id="IPR005821">
    <property type="entry name" value="Ion_trans_dom"/>
</dbReference>
<dbReference type="SMART" id="SM00248">
    <property type="entry name" value="ANK"/>
    <property type="match status" value="15"/>
</dbReference>
<feature type="repeat" description="ANK" evidence="11">
    <location>
        <begin position="362"/>
        <end position="394"/>
    </location>
</feature>
<evidence type="ECO:0000256" key="2">
    <source>
        <dbReference type="ARBA" id="ARBA00022448"/>
    </source>
</evidence>
<feature type="repeat" description="ANK" evidence="11">
    <location>
        <begin position="286"/>
        <end position="318"/>
    </location>
</feature>
<protein>
    <recommendedName>
        <fullName evidence="14">Ion transport domain-containing protein</fullName>
    </recommendedName>
</protein>
<evidence type="ECO:0000256" key="1">
    <source>
        <dbReference type="ARBA" id="ARBA00004141"/>
    </source>
</evidence>
<proteinExistence type="predicted"/>
<feature type="domain" description="Ion transport" evidence="14">
    <location>
        <begin position="919"/>
        <end position="1131"/>
    </location>
</feature>
<dbReference type="Pfam" id="PF13637">
    <property type="entry name" value="Ank_4"/>
    <property type="match status" value="1"/>
</dbReference>
<dbReference type="Gene3D" id="1.25.40.20">
    <property type="entry name" value="Ankyrin repeat-containing domain"/>
    <property type="match status" value="6"/>
</dbReference>
<feature type="repeat" description="ANK" evidence="11">
    <location>
        <begin position="428"/>
        <end position="460"/>
    </location>
</feature>
<evidence type="ECO:0000256" key="9">
    <source>
        <dbReference type="ARBA" id="ARBA00023136"/>
    </source>
</evidence>
<evidence type="ECO:0000256" key="7">
    <source>
        <dbReference type="ARBA" id="ARBA00023043"/>
    </source>
</evidence>
<dbReference type="InterPro" id="IPR052076">
    <property type="entry name" value="TRP_cation_channel"/>
</dbReference>
<name>A0ABN8MTP7_9CNID</name>
<keyword evidence="3" id="KW-0716">Sensory transduction</keyword>
<feature type="repeat" description="ANK" evidence="11">
    <location>
        <begin position="395"/>
        <end position="427"/>
    </location>
</feature>
<evidence type="ECO:0000256" key="3">
    <source>
        <dbReference type="ARBA" id="ARBA00022606"/>
    </source>
</evidence>
<feature type="compositionally biased region" description="Polar residues" evidence="12">
    <location>
        <begin position="149"/>
        <end position="167"/>
    </location>
</feature>
<dbReference type="PANTHER" id="PTHR47143">
    <property type="entry name" value="TRANSIENT RECEPTOR POTENTIAL CATION CHANNEL PROTEIN PAINLESS"/>
    <property type="match status" value="1"/>
</dbReference>
<feature type="repeat" description="ANK" evidence="11">
    <location>
        <begin position="597"/>
        <end position="629"/>
    </location>
</feature>
<evidence type="ECO:0000256" key="5">
    <source>
        <dbReference type="ARBA" id="ARBA00022737"/>
    </source>
</evidence>
<evidence type="ECO:0000313" key="15">
    <source>
        <dbReference type="EMBL" id="CAH3031239.1"/>
    </source>
</evidence>
<comment type="subcellular location">
    <subcellularLocation>
        <location evidence="1">Membrane</location>
        <topology evidence="1">Multi-pass membrane protein</topology>
    </subcellularLocation>
</comment>
<evidence type="ECO:0000313" key="16">
    <source>
        <dbReference type="Proteomes" id="UP001159427"/>
    </source>
</evidence>
<dbReference type="PROSITE" id="PS50088">
    <property type="entry name" value="ANK_REPEAT"/>
    <property type="match status" value="10"/>
</dbReference>
<keyword evidence="16" id="KW-1185">Reference proteome</keyword>
<feature type="repeat" description="ANK" evidence="11">
    <location>
        <begin position="530"/>
        <end position="562"/>
    </location>
</feature>
<evidence type="ECO:0000256" key="10">
    <source>
        <dbReference type="ARBA" id="ARBA00023303"/>
    </source>
</evidence>
<comment type="caution">
    <text evidence="15">The sequence shown here is derived from an EMBL/GenBank/DDBJ whole genome shotgun (WGS) entry which is preliminary data.</text>
</comment>
<evidence type="ECO:0000256" key="11">
    <source>
        <dbReference type="PROSITE-ProRule" id="PRU00023"/>
    </source>
</evidence>
<sequence>MSLKKEAGAGNILLTPLLGMKSRKSDKDSSSALHSSMPSVCILTSRSSKNLMGLERESVENATVSLHQAARDGKRDLVERRLEKLGKGNKKINKKDQDNTTALHYAVRYNHLHIVKLLLESGADIEAKGEDDATPLHYAARFRPVPRTYNGSARPTPQVTPSPSMENMSDVGLTLKKEDKKKDGGSGSFGKGAKSRLLGSSLGTKLFSKDFLSLEKRNSNSFIPKEQTSNVGETMILYLLSRKANVNAKDSYGSTPLHYAVAKGNPDAVQELLTDPCIDIEAKDKTQMTPLHVASSQGSFPVAKCLIDAGANLRSLDEEQMTPMHFACMEGSLEVAKLLFETAEEQGGWSIVSKMVTDQDREEQTPLHLAVEDGDINLAKLCLDKGANVNAHKVNMSTPLHLAANGGDLDIVKMLIEHDANIEAKNASQETPLHRAAQFNRVEIVDYLLSRGAYIECRDKDKDSPLLIAASKNHLETVKSLLARGADISAKDIDDATPIYRAAAEGCIETLEFLLKSGKGKALVEEYDKYENTPLHVAAKKGYVRIVQLLLDNGCCIDCKNDGSLTPLHLAAKFGRIRTVCALLKRDMSIINDEDDASNTPLHVAALNGNDKVAKELLDRGAAIDARNANLWTPLDCAAAKGWVDAATVLLDADCPVDPTDKAKTTPLHLAAREGHVEMVKLLLSRKANITLTDSAGRNCLDMAVENNHKEVALVIIQHKDWRQAMRNKTKEGNFINTPMRKLIKKLPEVAEKVFNRCVKSNGYPVDHPQYAITLSYEFLDDVSLEWAGFMTSETVEHEESGLDAVMYKIKSALPENASKQVEIKSNHPLMLMVTKERVKLLSHPLVTYLLRYKWRSFGRYVYYGRLILYGIFLFFLTGYAMHTTKSIPMTVCKDRECTCNVTFDTGTTGSRVVWRKIGLPVILITTSISIFLEIIQFCYVWRLILQWNRLIELLAYIFSMVYVVDDLQLDDTSFTISEGSRQVNNNNNNNNKCFVYHNSVGATAVYLSWIGLVLVMRKFPKLGIYVVMFTDIFKTFAQFFVVCFLFIVAFGLGFHILLYNQIPYSTPGRAMLKTTMGMLGEYEYDTVYNENVVPPVTWILYVAFLVTNCIIIMNLLVGLAVDDIKGVQEKAVLKRLAMQVCQCNVQKLRNNAFMFTTTCQLQRTSLSGFYYYLSIYFYQTPIEKLQNHQEALKDEVMTLKSKLKAVLDHTIQLEAMMKALMKHHGISVEEEEEGEDDD</sequence>
<feature type="repeat" description="ANK" evidence="11">
    <location>
        <begin position="252"/>
        <end position="285"/>
    </location>
</feature>
<feature type="transmembrane region" description="Helical" evidence="13">
    <location>
        <begin position="1099"/>
        <end position="1122"/>
    </location>
</feature>
<evidence type="ECO:0000256" key="8">
    <source>
        <dbReference type="ARBA" id="ARBA00023065"/>
    </source>
</evidence>
<feature type="transmembrane region" description="Helical" evidence="13">
    <location>
        <begin position="918"/>
        <end position="941"/>
    </location>
</feature>
<keyword evidence="7 11" id="KW-0040">ANK repeat</keyword>
<evidence type="ECO:0000256" key="4">
    <source>
        <dbReference type="ARBA" id="ARBA00022692"/>
    </source>
</evidence>
<keyword evidence="8" id="KW-0406">Ion transport</keyword>
<dbReference type="Pfam" id="PF13857">
    <property type="entry name" value="Ank_5"/>
    <property type="match status" value="1"/>
</dbReference>
<organism evidence="15 16">
    <name type="scientific">Porites evermanni</name>
    <dbReference type="NCBI Taxonomy" id="104178"/>
    <lineage>
        <taxon>Eukaryota</taxon>
        <taxon>Metazoa</taxon>
        <taxon>Cnidaria</taxon>
        <taxon>Anthozoa</taxon>
        <taxon>Hexacorallia</taxon>
        <taxon>Scleractinia</taxon>
        <taxon>Fungiina</taxon>
        <taxon>Poritidae</taxon>
        <taxon>Porites</taxon>
    </lineage>
</organism>
<keyword evidence="2" id="KW-0813">Transport</keyword>
<evidence type="ECO:0000256" key="13">
    <source>
        <dbReference type="SAM" id="Phobius"/>
    </source>
</evidence>
<feature type="repeat" description="ANK" evidence="11">
    <location>
        <begin position="461"/>
        <end position="493"/>
    </location>
</feature>
<dbReference type="InterPro" id="IPR002110">
    <property type="entry name" value="Ankyrin_rpt"/>
</dbReference>
<feature type="transmembrane region" description="Helical" evidence="13">
    <location>
        <begin position="861"/>
        <end position="882"/>
    </location>
</feature>
<evidence type="ECO:0000259" key="14">
    <source>
        <dbReference type="Pfam" id="PF00520"/>
    </source>
</evidence>
<reference evidence="15 16" key="1">
    <citation type="submission" date="2022-05" db="EMBL/GenBank/DDBJ databases">
        <authorList>
            <consortium name="Genoscope - CEA"/>
            <person name="William W."/>
        </authorList>
    </citation>
    <scope>NUCLEOTIDE SEQUENCE [LARGE SCALE GENOMIC DNA]</scope>
</reference>
<dbReference type="SUPFAM" id="SSF48403">
    <property type="entry name" value="Ankyrin repeat"/>
    <property type="match status" value="3"/>
</dbReference>
<evidence type="ECO:0000256" key="12">
    <source>
        <dbReference type="SAM" id="MobiDB-lite"/>
    </source>
</evidence>
<dbReference type="EMBL" id="CALNXI010000669">
    <property type="protein sequence ID" value="CAH3031239.1"/>
    <property type="molecule type" value="Genomic_DNA"/>
</dbReference>
<keyword evidence="10" id="KW-0407">Ion channel</keyword>
<dbReference type="Pfam" id="PF00520">
    <property type="entry name" value="Ion_trans"/>
    <property type="match status" value="1"/>
</dbReference>
<keyword evidence="4 13" id="KW-0812">Transmembrane</keyword>
<dbReference type="PRINTS" id="PR01415">
    <property type="entry name" value="ANKYRIN"/>
</dbReference>
<keyword evidence="5" id="KW-0677">Repeat</keyword>
<evidence type="ECO:0000256" key="6">
    <source>
        <dbReference type="ARBA" id="ARBA00022989"/>
    </source>
</evidence>
<dbReference type="PROSITE" id="PS50297">
    <property type="entry name" value="ANK_REP_REGION"/>
    <property type="match status" value="10"/>
</dbReference>
<feature type="transmembrane region" description="Helical" evidence="13">
    <location>
        <begin position="1037"/>
        <end position="1059"/>
    </location>
</feature>
<dbReference type="Pfam" id="PF00023">
    <property type="entry name" value="Ank"/>
    <property type="match status" value="1"/>
</dbReference>
<feature type="transmembrane region" description="Helical" evidence="13">
    <location>
        <begin position="995"/>
        <end position="1016"/>
    </location>
</feature>
<gene>
    <name evidence="15" type="ORF">PEVE_00038785</name>
</gene>
<feature type="repeat" description="ANK" evidence="11">
    <location>
        <begin position="663"/>
        <end position="695"/>
    </location>
</feature>
<feature type="repeat" description="ANK" evidence="11">
    <location>
        <begin position="98"/>
        <end position="130"/>
    </location>
</feature>
<dbReference type="InterPro" id="IPR036770">
    <property type="entry name" value="Ankyrin_rpt-contain_sf"/>
</dbReference>
<dbReference type="Pfam" id="PF12796">
    <property type="entry name" value="Ank_2"/>
    <property type="match status" value="5"/>
</dbReference>
<keyword evidence="9 13" id="KW-0472">Membrane</keyword>